<evidence type="ECO:0000313" key="1">
    <source>
        <dbReference type="EMBL" id="ODS02796.1"/>
    </source>
</evidence>
<evidence type="ECO:0000313" key="2">
    <source>
        <dbReference type="Proteomes" id="UP000095042"/>
    </source>
</evidence>
<keyword evidence="2" id="KW-1185">Reference proteome</keyword>
<organism evidence="1 2">
    <name type="scientific">Methyloceanibacter marginalis</name>
    <dbReference type="NCBI Taxonomy" id="1774971"/>
    <lineage>
        <taxon>Bacteria</taxon>
        <taxon>Pseudomonadati</taxon>
        <taxon>Pseudomonadota</taxon>
        <taxon>Alphaproteobacteria</taxon>
        <taxon>Hyphomicrobiales</taxon>
        <taxon>Hyphomicrobiaceae</taxon>
        <taxon>Methyloceanibacter</taxon>
    </lineage>
</organism>
<dbReference type="AlphaFoldDB" id="A0A1E3WAI4"/>
<sequence>MLQLYFWNGDGWDKVFEDFVKGYKFSSSGKTRTMHVTTAGTPCNKPAEETCSYNYRLEEDAVSPVQ</sequence>
<name>A0A1E3WAI4_9HYPH</name>
<dbReference type="RefSeq" id="WP_069624000.1">
    <property type="nucleotide sequence ID" value="NZ_LPWD01000225.1"/>
</dbReference>
<protein>
    <submittedName>
        <fullName evidence="1">Uncharacterized protein</fullName>
    </submittedName>
</protein>
<dbReference type="OrthoDB" id="7444491at2"/>
<proteinExistence type="predicted"/>
<dbReference type="EMBL" id="LPWD01000225">
    <property type="protein sequence ID" value="ODS02796.1"/>
    <property type="molecule type" value="Genomic_DNA"/>
</dbReference>
<comment type="caution">
    <text evidence="1">The sequence shown here is derived from an EMBL/GenBank/DDBJ whole genome shotgun (WGS) entry which is preliminary data.</text>
</comment>
<gene>
    <name evidence="1" type="ORF">AUC71_13305</name>
</gene>
<reference evidence="1 2" key="1">
    <citation type="journal article" date="2016" name="Environ. Microbiol.">
        <title>New Methyloceanibacter diversity from North Sea sediments includes methanotroph containing solely the soluble methane monooxygenase.</title>
        <authorList>
            <person name="Vekeman B."/>
            <person name="Kerckhof F.M."/>
            <person name="Cremers G."/>
            <person name="de Vos P."/>
            <person name="Vandamme P."/>
            <person name="Boon N."/>
            <person name="Op den Camp H.J."/>
            <person name="Heylen K."/>
        </authorList>
    </citation>
    <scope>NUCLEOTIDE SEQUENCE [LARGE SCALE GENOMIC DNA]</scope>
    <source>
        <strain evidence="1 2">R-67177</strain>
    </source>
</reference>
<dbReference type="Proteomes" id="UP000095042">
    <property type="component" value="Unassembled WGS sequence"/>
</dbReference>
<accession>A0A1E3WAI4</accession>